<name>R0A0Q0_9FIRM</name>
<accession>R0A0Q0</accession>
<gene>
    <name evidence="1" type="ORF">HMPREF1097_00420</name>
</gene>
<reference evidence="1 2" key="1">
    <citation type="submission" date="2013-01" db="EMBL/GenBank/DDBJ databases">
        <title>The Genome Sequence of Clostridium bolteae 90B8.</title>
        <authorList>
            <consortium name="The Broad Institute Genome Sequencing Platform"/>
            <person name="Earl A."/>
            <person name="Ward D."/>
            <person name="Feldgarden M."/>
            <person name="Gevers D."/>
            <person name="Courvalin P."/>
            <person name="Lambert T."/>
            <person name="Walker B."/>
            <person name="Young S.K."/>
            <person name="Zeng Q."/>
            <person name="Gargeya S."/>
            <person name="Fitzgerald M."/>
            <person name="Haas B."/>
            <person name="Abouelleil A."/>
            <person name="Alvarado L."/>
            <person name="Arachchi H.M."/>
            <person name="Berlin A.M."/>
            <person name="Chapman S.B."/>
            <person name="Dewar J."/>
            <person name="Goldberg J."/>
            <person name="Griggs A."/>
            <person name="Gujja S."/>
            <person name="Hansen M."/>
            <person name="Howarth C."/>
            <person name="Imamovic A."/>
            <person name="Larimer J."/>
            <person name="McCowan C."/>
            <person name="Murphy C."/>
            <person name="Neiman D."/>
            <person name="Pearson M."/>
            <person name="Priest M."/>
            <person name="Roberts A."/>
            <person name="Saif S."/>
            <person name="Shea T."/>
            <person name="Sisk P."/>
            <person name="Sykes S."/>
            <person name="Wortman J."/>
            <person name="Nusbaum C."/>
            <person name="Birren B."/>
        </authorList>
    </citation>
    <scope>NUCLEOTIDE SEQUENCE [LARGE SCALE GENOMIC DNA]</scope>
    <source>
        <strain evidence="1 2">90B8</strain>
    </source>
</reference>
<sequence length="31" mass="3866">MMTGTGQMICLKPMMRQPLYFFERMERFYDI</sequence>
<dbReference type="HOGENOM" id="CLU_3395832_0_0_9"/>
<dbReference type="AlphaFoldDB" id="R0A0Q0"/>
<comment type="caution">
    <text evidence="1">The sequence shown here is derived from an EMBL/GenBank/DDBJ whole genome shotgun (WGS) entry which is preliminary data.</text>
</comment>
<evidence type="ECO:0000313" key="1">
    <source>
        <dbReference type="EMBL" id="ENZ45586.1"/>
    </source>
</evidence>
<evidence type="ECO:0000313" key="2">
    <source>
        <dbReference type="Proteomes" id="UP000013041"/>
    </source>
</evidence>
<dbReference type="Proteomes" id="UP000013041">
    <property type="component" value="Unassembled WGS sequence"/>
</dbReference>
<proteinExistence type="predicted"/>
<dbReference type="EMBL" id="AGYG01000001">
    <property type="protein sequence ID" value="ENZ45586.1"/>
    <property type="molecule type" value="Genomic_DNA"/>
</dbReference>
<protein>
    <submittedName>
        <fullName evidence="1">Uncharacterized protein</fullName>
    </submittedName>
</protein>
<organism evidence="1 2">
    <name type="scientific">Enterocloster bolteae 90B8</name>
    <dbReference type="NCBI Taxonomy" id="997897"/>
    <lineage>
        <taxon>Bacteria</taxon>
        <taxon>Bacillati</taxon>
        <taxon>Bacillota</taxon>
        <taxon>Clostridia</taxon>
        <taxon>Lachnospirales</taxon>
        <taxon>Lachnospiraceae</taxon>
        <taxon>Enterocloster</taxon>
    </lineage>
</organism>